<evidence type="ECO:0000259" key="1">
    <source>
        <dbReference type="Pfam" id="PF01636"/>
    </source>
</evidence>
<dbReference type="SUPFAM" id="SSF56112">
    <property type="entry name" value="Protein kinase-like (PK-like)"/>
    <property type="match status" value="1"/>
</dbReference>
<dbReference type="InterPro" id="IPR002575">
    <property type="entry name" value="Aminoglycoside_PTrfase"/>
</dbReference>
<dbReference type="InterPro" id="IPR011009">
    <property type="entry name" value="Kinase-like_dom_sf"/>
</dbReference>
<dbReference type="EMBL" id="BAABKX010000001">
    <property type="protein sequence ID" value="GAA5046046.1"/>
    <property type="molecule type" value="Genomic_DNA"/>
</dbReference>
<organism evidence="2 3">
    <name type="scientific">Haladaptatus pallidirubidus</name>
    <dbReference type="NCBI Taxonomy" id="1008152"/>
    <lineage>
        <taxon>Archaea</taxon>
        <taxon>Methanobacteriati</taxon>
        <taxon>Methanobacteriota</taxon>
        <taxon>Stenosarchaea group</taxon>
        <taxon>Halobacteria</taxon>
        <taxon>Halobacteriales</taxon>
        <taxon>Haladaptataceae</taxon>
        <taxon>Haladaptatus</taxon>
    </lineage>
</organism>
<feature type="domain" description="Aminoglycoside phosphotransferase" evidence="1">
    <location>
        <begin position="42"/>
        <end position="121"/>
    </location>
</feature>
<comment type="caution">
    <text evidence="2">The sequence shown here is derived from an EMBL/GenBank/DDBJ whole genome shotgun (WGS) entry which is preliminary data.</text>
</comment>
<evidence type="ECO:0000313" key="3">
    <source>
        <dbReference type="Proteomes" id="UP001501729"/>
    </source>
</evidence>
<reference evidence="2 3" key="1">
    <citation type="journal article" date="2019" name="Int. J. Syst. Evol. Microbiol.">
        <title>The Global Catalogue of Microorganisms (GCM) 10K type strain sequencing project: providing services to taxonomists for standard genome sequencing and annotation.</title>
        <authorList>
            <consortium name="The Broad Institute Genomics Platform"/>
            <consortium name="The Broad Institute Genome Sequencing Center for Infectious Disease"/>
            <person name="Wu L."/>
            <person name="Ma J."/>
        </authorList>
    </citation>
    <scope>NUCLEOTIDE SEQUENCE [LARGE SCALE GENOMIC DNA]</scope>
    <source>
        <strain evidence="2 3">JCM 17504</strain>
    </source>
</reference>
<name>A0AAV3UGD8_9EURY</name>
<protein>
    <recommendedName>
        <fullName evidence="1">Aminoglycoside phosphotransferase domain-containing protein</fullName>
    </recommendedName>
</protein>
<dbReference type="AlphaFoldDB" id="A0AAV3UGD8"/>
<dbReference type="Pfam" id="PF01636">
    <property type="entry name" value="APH"/>
    <property type="match status" value="1"/>
</dbReference>
<dbReference type="Proteomes" id="UP001501729">
    <property type="component" value="Unassembled WGS sequence"/>
</dbReference>
<gene>
    <name evidence="2" type="ORF">GCM10025751_14750</name>
</gene>
<accession>A0AAV3UGD8</accession>
<keyword evidence="3" id="KW-1185">Reference proteome</keyword>
<dbReference type="Gene3D" id="3.30.200.20">
    <property type="entry name" value="Phosphorylase Kinase, domain 1"/>
    <property type="match status" value="1"/>
</dbReference>
<proteinExistence type="predicted"/>
<evidence type="ECO:0000313" key="2">
    <source>
        <dbReference type="EMBL" id="GAA5046046.1"/>
    </source>
</evidence>
<sequence length="143" mass="16211">MKTGSFCQFMTTNETGVDFAILESYLSTELDEVVVETEVLRDGLNLTVAVSTEEDANGYIVRRPNMLRHTSYVNQLEQEYEVMQWLRDTAVHTPVPVLFCDDESIIGDSFFVITHLDGESVPLGSDLPSDFKTHNRAKSWRTT</sequence>